<dbReference type="InterPro" id="IPR013424">
    <property type="entry name" value="Ice-binding_C"/>
</dbReference>
<organism evidence="3 4">
    <name type="scientific">Falsiroseomonas bella</name>
    <dbReference type="NCBI Taxonomy" id="2184016"/>
    <lineage>
        <taxon>Bacteria</taxon>
        <taxon>Pseudomonadati</taxon>
        <taxon>Pseudomonadota</taxon>
        <taxon>Alphaproteobacteria</taxon>
        <taxon>Acetobacterales</taxon>
        <taxon>Roseomonadaceae</taxon>
        <taxon>Falsiroseomonas</taxon>
    </lineage>
</organism>
<name>A0A317FNL8_9PROT</name>
<dbReference type="AlphaFoldDB" id="A0A317FNL8"/>
<dbReference type="Proteomes" id="UP000245765">
    <property type="component" value="Unassembled WGS sequence"/>
</dbReference>
<reference evidence="4" key="1">
    <citation type="submission" date="2018-05" db="EMBL/GenBank/DDBJ databases">
        <authorList>
            <person name="Du Z."/>
            <person name="Wang X."/>
        </authorList>
    </citation>
    <scope>NUCLEOTIDE SEQUENCE [LARGE SCALE GENOMIC DNA]</scope>
    <source>
        <strain evidence="4">CQN31</strain>
    </source>
</reference>
<feature type="domain" description="Ice-binding protein C-terminal" evidence="2">
    <location>
        <begin position="163"/>
        <end position="187"/>
    </location>
</feature>
<sequence>MAAALLGGLGFAGQGQAATFSSCVGTGYDISGNVSGATGCTIGSQPQDFTNTNPITVNEPPGFFGLTDWVYIDRDDPPVGGDQSGTYDFGAAFGSYTTVMLIFKSGNDNSGATLVGYTVNTQSGTWRTPFVDPPFNFPGNSTIKDVSHISYYGSMSGPDPNPPIPEPMSLALFGLGLAGLGVARRRRKAA</sequence>
<proteinExistence type="predicted"/>
<dbReference type="Pfam" id="PF07589">
    <property type="entry name" value="PEP-CTERM"/>
    <property type="match status" value="1"/>
</dbReference>
<feature type="signal peptide" evidence="1">
    <location>
        <begin position="1"/>
        <end position="17"/>
    </location>
</feature>
<accession>A0A317FNL8</accession>
<evidence type="ECO:0000259" key="2">
    <source>
        <dbReference type="Pfam" id="PF07589"/>
    </source>
</evidence>
<evidence type="ECO:0000313" key="3">
    <source>
        <dbReference type="EMBL" id="PWS39226.1"/>
    </source>
</evidence>
<dbReference type="EMBL" id="QGNA01000001">
    <property type="protein sequence ID" value="PWS39226.1"/>
    <property type="molecule type" value="Genomic_DNA"/>
</dbReference>
<evidence type="ECO:0000313" key="4">
    <source>
        <dbReference type="Proteomes" id="UP000245765"/>
    </source>
</evidence>
<gene>
    <name evidence="3" type="ORF">DFH01_00075</name>
</gene>
<keyword evidence="4" id="KW-1185">Reference proteome</keyword>
<comment type="caution">
    <text evidence="3">The sequence shown here is derived from an EMBL/GenBank/DDBJ whole genome shotgun (WGS) entry which is preliminary data.</text>
</comment>
<dbReference type="OrthoDB" id="5785247at2"/>
<evidence type="ECO:0000256" key="1">
    <source>
        <dbReference type="SAM" id="SignalP"/>
    </source>
</evidence>
<dbReference type="InterPro" id="IPR024038">
    <property type="entry name" value="MYXO-CTERM"/>
</dbReference>
<keyword evidence="1" id="KW-0732">Signal</keyword>
<protein>
    <submittedName>
        <fullName evidence="3">PEP-CTERM sorting domain-containing protein</fullName>
    </submittedName>
</protein>
<feature type="chain" id="PRO_5016304667" evidence="1">
    <location>
        <begin position="18"/>
        <end position="190"/>
    </location>
</feature>
<dbReference type="NCBIfam" id="TIGR02595">
    <property type="entry name" value="PEP_CTERM"/>
    <property type="match status" value="1"/>
</dbReference>
<dbReference type="NCBIfam" id="TIGR03901">
    <property type="entry name" value="MYXO-CTERM"/>
    <property type="match status" value="1"/>
</dbReference>